<dbReference type="UniPathway" id="UPA00114"/>
<dbReference type="InterPro" id="IPR001919">
    <property type="entry name" value="CBD2"/>
</dbReference>
<dbReference type="Pfam" id="PF00457">
    <property type="entry name" value="Glyco_hydro_11"/>
    <property type="match status" value="1"/>
</dbReference>
<dbReference type="GO" id="GO:0045493">
    <property type="term" value="P:xylan catabolic process"/>
    <property type="evidence" value="ECO:0007669"/>
    <property type="project" value="UniProtKB-UniPathway"/>
</dbReference>
<comment type="catalytic activity">
    <reaction evidence="1 10">
        <text>Endohydrolysis of (1-&gt;4)-beta-D-xylosidic linkages in xylans.</text>
        <dbReference type="EC" id="3.2.1.8"/>
    </reaction>
</comment>
<feature type="non-terminal residue" evidence="13">
    <location>
        <position position="1"/>
    </location>
</feature>
<organism evidence="13 14">
    <name type="scientific">Cellulomonas bogoriensis 69B4 = DSM 16987</name>
    <dbReference type="NCBI Taxonomy" id="1386082"/>
    <lineage>
        <taxon>Bacteria</taxon>
        <taxon>Bacillati</taxon>
        <taxon>Actinomycetota</taxon>
        <taxon>Actinomycetes</taxon>
        <taxon>Micrococcales</taxon>
        <taxon>Cellulomonadaceae</taxon>
        <taxon>Cellulomonas</taxon>
    </lineage>
</organism>
<dbReference type="SUPFAM" id="SSF49899">
    <property type="entry name" value="Concanavalin A-like lectins/glucanases"/>
    <property type="match status" value="1"/>
</dbReference>
<keyword evidence="4 10" id="KW-0858">Xylan degradation</keyword>
<evidence type="ECO:0000259" key="12">
    <source>
        <dbReference type="PROSITE" id="PS51761"/>
    </source>
</evidence>
<keyword evidence="5 10" id="KW-0378">Hydrolase</keyword>
<dbReference type="EC" id="3.2.1.8" evidence="3 10"/>
<comment type="pathway">
    <text evidence="2 10">Glycan degradation; xylan degradation.</text>
</comment>
<dbReference type="GO" id="GO:0030247">
    <property type="term" value="F:polysaccharide binding"/>
    <property type="evidence" value="ECO:0007669"/>
    <property type="project" value="UniProtKB-UniRule"/>
</dbReference>
<evidence type="ECO:0000256" key="3">
    <source>
        <dbReference type="ARBA" id="ARBA00012590"/>
    </source>
</evidence>
<dbReference type="InterPro" id="IPR013320">
    <property type="entry name" value="ConA-like_dom_sf"/>
</dbReference>
<dbReference type="InterPro" id="IPR008965">
    <property type="entry name" value="CBM2/CBM3_carb-bd_dom_sf"/>
</dbReference>
<evidence type="ECO:0000313" key="14">
    <source>
        <dbReference type="Proteomes" id="UP000054314"/>
    </source>
</evidence>
<dbReference type="PROSITE" id="PS00777">
    <property type="entry name" value="GH11_2"/>
    <property type="match status" value="1"/>
</dbReference>
<evidence type="ECO:0000256" key="6">
    <source>
        <dbReference type="ARBA" id="ARBA00023277"/>
    </source>
</evidence>
<dbReference type="InterPro" id="IPR012291">
    <property type="entry name" value="CBM2_carb-bd_dom_sf"/>
</dbReference>
<comment type="similarity">
    <text evidence="9 10">Belongs to the glycosyl hydrolase 11 (cellulase G) family.</text>
</comment>
<dbReference type="PROSITE" id="PS51173">
    <property type="entry name" value="CBM2"/>
    <property type="match status" value="1"/>
</dbReference>
<comment type="caution">
    <text evidence="9">Lacks conserved residue(s) required for the propagation of feature annotation.</text>
</comment>
<reference evidence="13 14" key="1">
    <citation type="submission" date="2013-08" db="EMBL/GenBank/DDBJ databases">
        <title>Genome sequencing of Cellulomonas bogoriensis 69B4.</title>
        <authorList>
            <person name="Chen F."/>
            <person name="Li Y."/>
            <person name="Wang G."/>
        </authorList>
    </citation>
    <scope>NUCLEOTIDE SEQUENCE [LARGE SCALE GENOMIC DNA]</scope>
    <source>
        <strain evidence="13 14">69B4</strain>
    </source>
</reference>
<feature type="domain" description="GH11" evidence="12">
    <location>
        <begin position="1"/>
        <end position="69"/>
    </location>
</feature>
<keyword evidence="7 10" id="KW-0326">Glycosidase</keyword>
<evidence type="ECO:0000256" key="5">
    <source>
        <dbReference type="ARBA" id="ARBA00022801"/>
    </source>
</evidence>
<dbReference type="Proteomes" id="UP000054314">
    <property type="component" value="Unassembled WGS sequence"/>
</dbReference>
<dbReference type="EMBL" id="AXCZ01000135">
    <property type="protein sequence ID" value="KGM10705.1"/>
    <property type="molecule type" value="Genomic_DNA"/>
</dbReference>
<dbReference type="SUPFAM" id="SSF49384">
    <property type="entry name" value="Carbohydrate-binding domain"/>
    <property type="match status" value="1"/>
</dbReference>
<dbReference type="AlphaFoldDB" id="A0A0A0BS06"/>
<dbReference type="InterPro" id="IPR001137">
    <property type="entry name" value="Glyco_hydro_11"/>
</dbReference>
<keyword evidence="6 10" id="KW-0119">Carbohydrate metabolism</keyword>
<dbReference type="InterPro" id="IPR033123">
    <property type="entry name" value="GH11_dom"/>
</dbReference>
<proteinExistence type="inferred from homology"/>
<dbReference type="Gene3D" id="2.60.40.290">
    <property type="match status" value="1"/>
</dbReference>
<sequence>RTNSPSIEGTRTFKQYWSVRQSKRVGGTITSGNHFDAWSRAGMPLGNHNYMIMATEGYQSSGSSNITVGGTGGGGNTGGGGSSGCTVTATRGDDWSDRFNVTYNVSGSNNWTVTLNLNGSQSIQNSWNASVSGTGNTRTVRPNGNGNNFGVTVMKNGNNSVPSATCRAS</sequence>
<comment type="caution">
    <text evidence="13">The sequence shown here is derived from an EMBL/GenBank/DDBJ whole genome shotgun (WGS) entry which is preliminary data.</text>
</comment>
<name>A0A0A0BS06_9CELL</name>
<evidence type="ECO:0000256" key="1">
    <source>
        <dbReference type="ARBA" id="ARBA00000681"/>
    </source>
</evidence>
<evidence type="ECO:0000256" key="9">
    <source>
        <dbReference type="PROSITE-ProRule" id="PRU01097"/>
    </source>
</evidence>
<dbReference type="SMART" id="SM00637">
    <property type="entry name" value="CBD_II"/>
    <property type="match status" value="1"/>
</dbReference>
<evidence type="ECO:0000256" key="8">
    <source>
        <dbReference type="ARBA" id="ARBA00023326"/>
    </source>
</evidence>
<evidence type="ECO:0000256" key="2">
    <source>
        <dbReference type="ARBA" id="ARBA00004851"/>
    </source>
</evidence>
<dbReference type="PROSITE" id="PS51761">
    <property type="entry name" value="GH11_3"/>
    <property type="match status" value="1"/>
</dbReference>
<dbReference type="RefSeq" id="WP_035061662.1">
    <property type="nucleotide sequence ID" value="NZ_AXCZ01000135.1"/>
</dbReference>
<evidence type="ECO:0000256" key="7">
    <source>
        <dbReference type="ARBA" id="ARBA00023295"/>
    </source>
</evidence>
<dbReference type="PANTHER" id="PTHR46828:SF2">
    <property type="entry name" value="ENDO-1,4-BETA-XYLANASE A-RELATED"/>
    <property type="match status" value="1"/>
</dbReference>
<gene>
    <name evidence="13" type="ORF">N869_01115</name>
</gene>
<evidence type="ECO:0000259" key="11">
    <source>
        <dbReference type="PROSITE" id="PS51173"/>
    </source>
</evidence>
<accession>A0A0A0BS06</accession>
<feature type="domain" description="CBM2" evidence="11">
    <location>
        <begin position="78"/>
        <end position="169"/>
    </location>
</feature>
<dbReference type="PRINTS" id="PR00911">
    <property type="entry name" value="GLHYDRLASE11"/>
</dbReference>
<dbReference type="PANTHER" id="PTHR46828">
    <property type="entry name" value="ENDO-1,4-BETA-XYLANASE A-RELATED"/>
    <property type="match status" value="1"/>
</dbReference>
<dbReference type="InterPro" id="IPR013319">
    <property type="entry name" value="GH11/12"/>
</dbReference>
<dbReference type="Gene3D" id="2.60.120.180">
    <property type="match status" value="1"/>
</dbReference>
<evidence type="ECO:0000256" key="4">
    <source>
        <dbReference type="ARBA" id="ARBA00022651"/>
    </source>
</evidence>
<dbReference type="GO" id="GO:0031176">
    <property type="term" value="F:endo-1,4-beta-xylanase activity"/>
    <property type="evidence" value="ECO:0007669"/>
    <property type="project" value="UniProtKB-EC"/>
</dbReference>
<evidence type="ECO:0000256" key="10">
    <source>
        <dbReference type="RuleBase" id="RU362015"/>
    </source>
</evidence>
<protein>
    <recommendedName>
        <fullName evidence="3 10">Endo-1,4-beta-xylanase</fullName>
        <ecNumber evidence="3 10">3.2.1.8</ecNumber>
    </recommendedName>
</protein>
<dbReference type="InterPro" id="IPR033119">
    <property type="entry name" value="GH11_AS_2"/>
</dbReference>
<evidence type="ECO:0000313" key="13">
    <source>
        <dbReference type="EMBL" id="KGM10705.1"/>
    </source>
</evidence>
<keyword evidence="8 10" id="KW-0624">Polysaccharide degradation</keyword>
<keyword evidence="14" id="KW-1185">Reference proteome</keyword>